<dbReference type="GO" id="GO:0003676">
    <property type="term" value="F:nucleic acid binding"/>
    <property type="evidence" value="ECO:0007669"/>
    <property type="project" value="InterPro"/>
</dbReference>
<evidence type="ECO:0000313" key="13">
    <source>
        <dbReference type="Proteomes" id="UP000237271"/>
    </source>
</evidence>
<gene>
    <name evidence="12" type="ORF">PHPALM_36194</name>
</gene>
<dbReference type="PANTHER" id="PTHR42648">
    <property type="entry name" value="TRANSPOSASE, PUTATIVE-RELATED"/>
    <property type="match status" value="1"/>
</dbReference>
<keyword evidence="8" id="KW-0239">DNA-directed DNA polymerase</keyword>
<evidence type="ECO:0000256" key="3">
    <source>
        <dbReference type="ARBA" id="ARBA00022759"/>
    </source>
</evidence>
<keyword evidence="8" id="KW-0808">Transferase</keyword>
<dbReference type="InterPro" id="IPR039537">
    <property type="entry name" value="Retrotran_Ty1/copia-like"/>
</dbReference>
<accession>A0A2P4X0J2</accession>
<dbReference type="EMBL" id="NCKW01020111">
    <property type="protein sequence ID" value="POM59072.1"/>
    <property type="molecule type" value="Genomic_DNA"/>
</dbReference>
<dbReference type="Gene3D" id="3.30.420.10">
    <property type="entry name" value="Ribonuclease H-like superfamily/Ribonuclease H"/>
    <property type="match status" value="1"/>
</dbReference>
<dbReference type="SUPFAM" id="SSF53098">
    <property type="entry name" value="Ribonuclease H-like"/>
    <property type="match status" value="1"/>
</dbReference>
<dbReference type="GO" id="GO:0006310">
    <property type="term" value="P:DNA recombination"/>
    <property type="evidence" value="ECO:0007669"/>
    <property type="project" value="UniProtKB-KW"/>
</dbReference>
<sequence length="384" mass="42585">MSAKRRRMSNKSSAVDKRTTVYYERLTSDTCDMGKYLHGLGGMRYFQLIHDEGSRYKWCFPLKNRSDANKNTIKLITELLAAGHRIKRFTSDGGGEFVNTELKPFLESRRIRFVPTHPYTPEENTLVKKMNGALVIKLRTAMHVADLPNRLWPEVLQYNVDNDNVGFVYVAKRNDKLSPKAEPALLLGFARSTKGYRLLHLRTGTIVEARDVNFREDITISLKYISVLFMGNGGDKIPFVPLPVEYVAEERVRSEAVSLATGSLPQGHVTKNNADADGAPGLGGELLSSGSESDFDSAEVTDPVSLVAGGTLGATPAGSVVGAVAQPRITDGGRRQTRGQREQNADPPRWSTIIRRQSGRLDGYPLMLEMLFLDTPETVEEALR</sequence>
<evidence type="ECO:0000256" key="4">
    <source>
        <dbReference type="ARBA" id="ARBA00022801"/>
    </source>
</evidence>
<dbReference type="InterPro" id="IPR036397">
    <property type="entry name" value="RNaseH_sf"/>
</dbReference>
<dbReference type="Pfam" id="PF25597">
    <property type="entry name" value="SH3_retrovirus"/>
    <property type="match status" value="1"/>
</dbReference>
<evidence type="ECO:0000256" key="6">
    <source>
        <dbReference type="ARBA" id="ARBA00022908"/>
    </source>
</evidence>
<evidence type="ECO:0000256" key="7">
    <source>
        <dbReference type="ARBA" id="ARBA00022918"/>
    </source>
</evidence>
<proteinExistence type="predicted"/>
<evidence type="ECO:0000313" key="12">
    <source>
        <dbReference type="EMBL" id="POM59072.1"/>
    </source>
</evidence>
<evidence type="ECO:0000256" key="1">
    <source>
        <dbReference type="ARBA" id="ARBA00022722"/>
    </source>
</evidence>
<keyword evidence="8" id="KW-0548">Nucleotidyltransferase</keyword>
<keyword evidence="5" id="KW-0460">Magnesium</keyword>
<name>A0A2P4X0J2_9STRA</name>
<evidence type="ECO:0000256" key="2">
    <source>
        <dbReference type="ARBA" id="ARBA00022723"/>
    </source>
</evidence>
<dbReference type="PANTHER" id="PTHR42648:SF11">
    <property type="entry name" value="TRANSPOSON TY4-P GAG-POL POLYPROTEIN"/>
    <property type="match status" value="1"/>
</dbReference>
<dbReference type="GO" id="GO:0003887">
    <property type="term" value="F:DNA-directed DNA polymerase activity"/>
    <property type="evidence" value="ECO:0007669"/>
    <property type="project" value="UniProtKB-KW"/>
</dbReference>
<evidence type="ECO:0000256" key="5">
    <source>
        <dbReference type="ARBA" id="ARBA00022842"/>
    </source>
</evidence>
<keyword evidence="13" id="KW-1185">Reference proteome</keyword>
<keyword evidence="9" id="KW-0233">DNA recombination</keyword>
<dbReference type="Proteomes" id="UP000237271">
    <property type="component" value="Unassembled WGS sequence"/>
</dbReference>
<evidence type="ECO:0000259" key="11">
    <source>
        <dbReference type="PROSITE" id="PS50994"/>
    </source>
</evidence>
<keyword evidence="7" id="KW-0695">RNA-directed DNA polymerase</keyword>
<evidence type="ECO:0000256" key="10">
    <source>
        <dbReference type="SAM" id="MobiDB-lite"/>
    </source>
</evidence>
<keyword evidence="1" id="KW-0540">Nuclease</keyword>
<keyword evidence="4" id="KW-0378">Hydrolase</keyword>
<keyword evidence="2" id="KW-0479">Metal-binding</keyword>
<feature type="region of interest" description="Disordered" evidence="10">
    <location>
        <begin position="327"/>
        <end position="347"/>
    </location>
</feature>
<dbReference type="PROSITE" id="PS50994">
    <property type="entry name" value="INTEGRASE"/>
    <property type="match status" value="1"/>
</dbReference>
<dbReference type="GO" id="GO:0046872">
    <property type="term" value="F:metal ion binding"/>
    <property type="evidence" value="ECO:0007669"/>
    <property type="project" value="UniProtKB-KW"/>
</dbReference>
<feature type="compositionally biased region" description="Basic and acidic residues" evidence="10">
    <location>
        <begin position="331"/>
        <end position="344"/>
    </location>
</feature>
<evidence type="ECO:0000256" key="8">
    <source>
        <dbReference type="ARBA" id="ARBA00022932"/>
    </source>
</evidence>
<dbReference type="GO" id="GO:0004519">
    <property type="term" value="F:endonuclease activity"/>
    <property type="evidence" value="ECO:0007669"/>
    <property type="project" value="UniProtKB-KW"/>
</dbReference>
<dbReference type="InterPro" id="IPR012337">
    <property type="entry name" value="RNaseH-like_sf"/>
</dbReference>
<feature type="region of interest" description="Disordered" evidence="10">
    <location>
        <begin position="264"/>
        <end position="283"/>
    </location>
</feature>
<protein>
    <submittedName>
        <fullName evidence="12">Transposon Polyprotein integrase</fullName>
    </submittedName>
</protein>
<reference evidence="12 13" key="1">
    <citation type="journal article" date="2017" name="Genome Biol. Evol.">
        <title>Phytophthora megakarya and P. palmivora, closely related causal agents of cacao black pod rot, underwent increases in genome sizes and gene numbers by different mechanisms.</title>
        <authorList>
            <person name="Ali S.S."/>
            <person name="Shao J."/>
            <person name="Lary D.J."/>
            <person name="Kronmiller B."/>
            <person name="Shen D."/>
            <person name="Strem M.D."/>
            <person name="Amoako-Attah I."/>
            <person name="Akrofi A.Y."/>
            <person name="Begoude B.A."/>
            <person name="Ten Hoopen G.M."/>
            <person name="Coulibaly K."/>
            <person name="Kebe B.I."/>
            <person name="Melnick R.L."/>
            <person name="Guiltinan M.J."/>
            <person name="Tyler B.M."/>
            <person name="Meinhardt L.W."/>
            <person name="Bailey B.A."/>
        </authorList>
    </citation>
    <scope>NUCLEOTIDE SEQUENCE [LARGE SCALE GENOMIC DNA]</scope>
    <source>
        <strain evidence="13">sbr112.9</strain>
    </source>
</reference>
<feature type="compositionally biased region" description="Polar residues" evidence="10">
    <location>
        <begin position="264"/>
        <end position="273"/>
    </location>
</feature>
<dbReference type="GO" id="GO:0016787">
    <property type="term" value="F:hydrolase activity"/>
    <property type="evidence" value="ECO:0007669"/>
    <property type="project" value="UniProtKB-KW"/>
</dbReference>
<comment type="caution">
    <text evidence="12">The sequence shown here is derived from an EMBL/GenBank/DDBJ whole genome shotgun (WGS) entry which is preliminary data.</text>
</comment>
<evidence type="ECO:0000256" key="9">
    <source>
        <dbReference type="ARBA" id="ARBA00023172"/>
    </source>
</evidence>
<dbReference type="GO" id="GO:0003964">
    <property type="term" value="F:RNA-directed DNA polymerase activity"/>
    <property type="evidence" value="ECO:0007669"/>
    <property type="project" value="UniProtKB-KW"/>
</dbReference>
<keyword evidence="3" id="KW-0255">Endonuclease</keyword>
<feature type="domain" description="Integrase catalytic" evidence="11">
    <location>
        <begin position="15"/>
        <end position="187"/>
    </location>
</feature>
<dbReference type="AlphaFoldDB" id="A0A2P4X0J2"/>
<organism evidence="12 13">
    <name type="scientific">Phytophthora palmivora</name>
    <dbReference type="NCBI Taxonomy" id="4796"/>
    <lineage>
        <taxon>Eukaryota</taxon>
        <taxon>Sar</taxon>
        <taxon>Stramenopiles</taxon>
        <taxon>Oomycota</taxon>
        <taxon>Peronosporomycetes</taxon>
        <taxon>Peronosporales</taxon>
        <taxon>Peronosporaceae</taxon>
        <taxon>Phytophthora</taxon>
    </lineage>
</organism>
<keyword evidence="6" id="KW-0229">DNA integration</keyword>
<dbReference type="GO" id="GO:0015074">
    <property type="term" value="P:DNA integration"/>
    <property type="evidence" value="ECO:0007669"/>
    <property type="project" value="UniProtKB-KW"/>
</dbReference>
<dbReference type="OrthoDB" id="98515at2759"/>
<dbReference type="InterPro" id="IPR057670">
    <property type="entry name" value="SH3_retrovirus"/>
</dbReference>
<dbReference type="InterPro" id="IPR001584">
    <property type="entry name" value="Integrase_cat-core"/>
</dbReference>